<dbReference type="Pfam" id="PF11951">
    <property type="entry name" value="Fungal_trans_2"/>
    <property type="match status" value="1"/>
</dbReference>
<reference evidence="2" key="1">
    <citation type="submission" date="2020-06" db="EMBL/GenBank/DDBJ databases">
        <title>Draft genome sequences of strains closely related to Aspergillus parafelis and Aspergillus hiratsukae.</title>
        <authorList>
            <person name="Dos Santos R.A.C."/>
            <person name="Rivero-Menendez O."/>
            <person name="Steenwyk J.L."/>
            <person name="Mead M.E."/>
            <person name="Goldman G.H."/>
            <person name="Alastruey-Izquierdo A."/>
            <person name="Rokas A."/>
        </authorList>
    </citation>
    <scope>NUCLEOTIDE SEQUENCE</scope>
    <source>
        <strain evidence="2">CNM-CM5793</strain>
        <strain evidence="3">CNM-CM6106</strain>
    </source>
</reference>
<name>A0A8H6UCA8_9EURO</name>
<feature type="region of interest" description="Disordered" evidence="1">
    <location>
        <begin position="135"/>
        <end position="199"/>
    </location>
</feature>
<dbReference type="EMBL" id="JACBAD010002106">
    <property type="protein sequence ID" value="KAF7116166.1"/>
    <property type="molecule type" value="Genomic_DNA"/>
</dbReference>
<feature type="compositionally biased region" description="Low complexity" evidence="1">
    <location>
        <begin position="141"/>
        <end position="165"/>
    </location>
</feature>
<keyword evidence="4" id="KW-1185">Reference proteome</keyword>
<sequence length="527" mass="57851">MEERLDTWLNSVDFGTNKERTDDSRSEAKEWMSAILAGIFPALAGETVPRLRDSRGRRETKTLDGQANRGQSVVVQLGPSSPVRKQAMPSPGNATLHGRANNLIRLKYNRLGALPEEPDDPFFRSIFTLEQWVRSRSGVRPSKATPSKAKASSSSDDSSSSAYSSPSPPAQQYPPSAGSPSTSHSAESNSSEVDLDDKSKVVEAGKPSEDLDSEDQRLVDNWCKSTEQSLAQSKSKDNPWQAIIRRETSKHPALRHSTLALSAMQLASTSEAGTPQRERKLQAARTHYTQATEKLPNILENSTASATNAAFSAASILFMCDLASSTLAGEDSSPRNKTPTSEKESHDTSPSSSSSLQKLLDSFETIRALLPSPKTLDKVEKGALKDLFTQGDPYHQLPSTYTLTILSMKNLNAAGAKKDPSHETAVYTDTIANLDNSLEMLTKGGDPTTIALRWMFRIPSRYLDLVRDEQPLALIIFAHYCAVLHHLRDRWWMGDLGARLLKEICRLLGPERMGSILWATDIVGIQT</sequence>
<feature type="compositionally biased region" description="Low complexity" evidence="1">
    <location>
        <begin position="173"/>
        <end position="191"/>
    </location>
</feature>
<organism evidence="2 4">
    <name type="scientific">Aspergillus hiratsukae</name>
    <dbReference type="NCBI Taxonomy" id="1194566"/>
    <lineage>
        <taxon>Eukaryota</taxon>
        <taxon>Fungi</taxon>
        <taxon>Dikarya</taxon>
        <taxon>Ascomycota</taxon>
        <taxon>Pezizomycotina</taxon>
        <taxon>Eurotiomycetes</taxon>
        <taxon>Eurotiomycetidae</taxon>
        <taxon>Eurotiales</taxon>
        <taxon>Aspergillaceae</taxon>
        <taxon>Aspergillus</taxon>
        <taxon>Aspergillus subgen. Fumigati</taxon>
    </lineage>
</organism>
<evidence type="ECO:0000313" key="3">
    <source>
        <dbReference type="EMBL" id="KAF7159145.1"/>
    </source>
</evidence>
<proteinExistence type="predicted"/>
<dbReference type="Proteomes" id="UP000662466">
    <property type="component" value="Unassembled WGS sequence"/>
</dbReference>
<dbReference type="EMBL" id="JACBAF010002280">
    <property type="protein sequence ID" value="KAF7159145.1"/>
    <property type="molecule type" value="Genomic_DNA"/>
</dbReference>
<dbReference type="PANTHER" id="PTHR47784">
    <property type="entry name" value="STEROL UPTAKE CONTROL PROTEIN 2"/>
    <property type="match status" value="1"/>
</dbReference>
<dbReference type="PANTHER" id="PTHR47784:SF8">
    <property type="entry name" value="ZN(II)2CYS6 TRANSCRIPTION FACTOR (EUROFUNG)"/>
    <property type="match status" value="1"/>
</dbReference>
<dbReference type="GO" id="GO:0001228">
    <property type="term" value="F:DNA-binding transcription activator activity, RNA polymerase II-specific"/>
    <property type="evidence" value="ECO:0007669"/>
    <property type="project" value="TreeGrafter"/>
</dbReference>
<comment type="caution">
    <text evidence="2">The sequence shown here is derived from an EMBL/GenBank/DDBJ whole genome shotgun (WGS) entry which is preliminary data.</text>
</comment>
<evidence type="ECO:0000256" key="1">
    <source>
        <dbReference type="SAM" id="MobiDB-lite"/>
    </source>
</evidence>
<dbReference type="AlphaFoldDB" id="A0A8H6UCA8"/>
<dbReference type="InterPro" id="IPR021858">
    <property type="entry name" value="Fun_TF"/>
</dbReference>
<dbReference type="Proteomes" id="UP000630445">
    <property type="component" value="Unassembled WGS sequence"/>
</dbReference>
<dbReference type="InterPro" id="IPR053157">
    <property type="entry name" value="Sterol_Uptake_Regulator"/>
</dbReference>
<evidence type="ECO:0000313" key="4">
    <source>
        <dbReference type="Proteomes" id="UP000630445"/>
    </source>
</evidence>
<evidence type="ECO:0000313" key="2">
    <source>
        <dbReference type="EMBL" id="KAF7116166.1"/>
    </source>
</evidence>
<accession>A0A8H6UCA8</accession>
<feature type="region of interest" description="Disordered" evidence="1">
    <location>
        <begin position="327"/>
        <end position="356"/>
    </location>
</feature>
<feature type="region of interest" description="Disordered" evidence="1">
    <location>
        <begin position="78"/>
        <end position="98"/>
    </location>
</feature>
<gene>
    <name evidence="2" type="ORF">CNMCM5793_004186</name>
    <name evidence="3" type="ORF">CNMCM6106_006230</name>
</gene>
<dbReference type="OrthoDB" id="4937900at2759"/>
<protein>
    <submittedName>
        <fullName evidence="2">Uncharacterized protein</fullName>
    </submittedName>
</protein>